<keyword evidence="6" id="KW-1185">Reference proteome</keyword>
<dbReference type="Gene3D" id="3.40.50.10790">
    <property type="entry name" value="S-adenosyl-l-methionine hydroxide adenosyltransferase, N-terminal"/>
    <property type="match status" value="1"/>
</dbReference>
<dbReference type="PANTHER" id="PTHR35092">
    <property type="entry name" value="CHLORINASE MJ1651"/>
    <property type="match status" value="1"/>
</dbReference>
<proteinExistence type="inferred from homology"/>
<evidence type="ECO:0000259" key="4">
    <source>
        <dbReference type="Pfam" id="PF20257"/>
    </source>
</evidence>
<name>A0ABU2H4I4_9ACTN</name>
<accession>A0ABU2H4I4</accession>
<evidence type="ECO:0000256" key="2">
    <source>
        <dbReference type="ARBA" id="ARBA00024035"/>
    </source>
</evidence>
<comment type="similarity">
    <text evidence="2">Belongs to the SAM hydrolase / SAM-dependent halogenase family.</text>
</comment>
<keyword evidence="1" id="KW-0949">S-adenosyl-L-methionine</keyword>
<evidence type="ECO:0000313" key="5">
    <source>
        <dbReference type="EMBL" id="MDS1270224.1"/>
    </source>
</evidence>
<dbReference type="InterPro" id="IPR046470">
    <property type="entry name" value="SAM_HAT_C"/>
</dbReference>
<organism evidence="5 6">
    <name type="scientific">Lipingzhangella rawalii</name>
    <dbReference type="NCBI Taxonomy" id="2055835"/>
    <lineage>
        <taxon>Bacteria</taxon>
        <taxon>Bacillati</taxon>
        <taxon>Actinomycetota</taxon>
        <taxon>Actinomycetes</taxon>
        <taxon>Streptosporangiales</taxon>
        <taxon>Nocardiopsidaceae</taxon>
        <taxon>Lipingzhangella</taxon>
    </lineage>
</organism>
<reference evidence="6" key="1">
    <citation type="submission" date="2023-07" db="EMBL/GenBank/DDBJ databases">
        <title>Novel species in the genus Lipingzhangella isolated from Sambhar Salt Lake.</title>
        <authorList>
            <person name="Jiya N."/>
            <person name="Kajale S."/>
            <person name="Sharma A."/>
        </authorList>
    </citation>
    <scope>NUCLEOTIDE SEQUENCE [LARGE SCALE GENOMIC DNA]</scope>
    <source>
        <strain evidence="6">LS1_29</strain>
    </source>
</reference>
<dbReference type="EMBL" id="JAVLVT010000003">
    <property type="protein sequence ID" value="MDS1270224.1"/>
    <property type="molecule type" value="Genomic_DNA"/>
</dbReference>
<dbReference type="Gene3D" id="2.40.30.90">
    <property type="entry name" value="Bacterial fluorinating enzyme like"/>
    <property type="match status" value="1"/>
</dbReference>
<gene>
    <name evidence="5" type="ORF">RIF23_07945</name>
</gene>
<dbReference type="RefSeq" id="WP_310911755.1">
    <property type="nucleotide sequence ID" value="NZ_JAVLVT010000003.1"/>
</dbReference>
<evidence type="ECO:0000256" key="1">
    <source>
        <dbReference type="ARBA" id="ARBA00022691"/>
    </source>
</evidence>
<evidence type="ECO:0000259" key="3">
    <source>
        <dbReference type="Pfam" id="PF01887"/>
    </source>
</evidence>
<dbReference type="Pfam" id="PF01887">
    <property type="entry name" value="SAM_HAT_N"/>
    <property type="match status" value="1"/>
</dbReference>
<dbReference type="InterPro" id="IPR002747">
    <property type="entry name" value="SAM_OH_AdoTrfase"/>
</dbReference>
<comment type="caution">
    <text evidence="5">The sequence shown here is derived from an EMBL/GenBank/DDBJ whole genome shotgun (WGS) entry which is preliminary data.</text>
</comment>
<sequence>MTVHRGYSCLSFLTDYGTWDGFTAACHGQFLHHAPATRVIDITHEVPPGDIRRGAVVLADTVSTLPPAVHVAVVDPGVGTHRRSIAVRAGGHILVGPDNGLLLWAAARLGGAVEARELTAQQYWRHPVSRTFHGRDIYAPVAAQLAVGLPLAEVGPELPVHSLVRLPEPRRSVSPRGEVPTANGEVRTVDRFGNVQLSLLDVDLHHLASVGDTLHLDSDGRADPRVWDTPLPVALPVATTFGDVADGELLILVDSDGHVAIAANGGNAQARLGLHPGEPVTLHQPPSPT</sequence>
<feature type="domain" description="S-adenosyl-l-methionine hydroxide adenosyltransferase N-terminal" evidence="3">
    <location>
        <begin position="11"/>
        <end position="155"/>
    </location>
</feature>
<dbReference type="Pfam" id="PF20257">
    <property type="entry name" value="SAM_HAT_C"/>
    <property type="match status" value="1"/>
</dbReference>
<evidence type="ECO:0000313" key="6">
    <source>
        <dbReference type="Proteomes" id="UP001250214"/>
    </source>
</evidence>
<dbReference type="InterPro" id="IPR046469">
    <property type="entry name" value="SAM_HAT_N"/>
</dbReference>
<dbReference type="PANTHER" id="PTHR35092:SF1">
    <property type="entry name" value="CHLORINASE MJ1651"/>
    <property type="match status" value="1"/>
</dbReference>
<dbReference type="PIRSF" id="PIRSF006779">
    <property type="entry name" value="UCP006779"/>
    <property type="match status" value="1"/>
</dbReference>
<dbReference type="InterPro" id="IPR023228">
    <property type="entry name" value="SAM_OH_AdoTrfase_N_sf"/>
</dbReference>
<dbReference type="SUPFAM" id="SSF101852">
    <property type="entry name" value="Bacterial fluorinating enzyme, C-terminal domain"/>
    <property type="match status" value="1"/>
</dbReference>
<protein>
    <submittedName>
        <fullName evidence="5">SAM-dependent chlorinase/fluorinase</fullName>
    </submittedName>
</protein>
<dbReference type="Proteomes" id="UP001250214">
    <property type="component" value="Unassembled WGS sequence"/>
</dbReference>
<dbReference type="SUPFAM" id="SSF102522">
    <property type="entry name" value="Bacterial fluorinating enzyme, N-terminal domain"/>
    <property type="match status" value="1"/>
</dbReference>
<dbReference type="InterPro" id="IPR023227">
    <property type="entry name" value="SAM_OH_AdoTrfase_C_sf"/>
</dbReference>
<feature type="domain" description="S-adenosyl-l-methionine hydroxide adenosyltransferase C-terminal" evidence="4">
    <location>
        <begin position="184"/>
        <end position="281"/>
    </location>
</feature>